<dbReference type="STRING" id="314230.DSM3645_25136"/>
<dbReference type="Pfam" id="PF08668">
    <property type="entry name" value="HDOD"/>
    <property type="match status" value="1"/>
</dbReference>
<gene>
    <name evidence="4" type="ORF">DSM3645_25136</name>
</gene>
<organism evidence="4 5">
    <name type="scientific">Blastopirellula marina DSM 3645</name>
    <dbReference type="NCBI Taxonomy" id="314230"/>
    <lineage>
        <taxon>Bacteria</taxon>
        <taxon>Pseudomonadati</taxon>
        <taxon>Planctomycetota</taxon>
        <taxon>Planctomycetia</taxon>
        <taxon>Pirellulales</taxon>
        <taxon>Pirellulaceae</taxon>
        <taxon>Blastopirellula</taxon>
    </lineage>
</organism>
<dbReference type="PROSITE" id="PS50110">
    <property type="entry name" value="RESPONSE_REGULATORY"/>
    <property type="match status" value="1"/>
</dbReference>
<evidence type="ECO:0008006" key="6">
    <source>
        <dbReference type="Google" id="ProtNLM"/>
    </source>
</evidence>
<proteinExistence type="predicted"/>
<dbReference type="Pfam" id="PF00072">
    <property type="entry name" value="Response_reg"/>
    <property type="match status" value="1"/>
</dbReference>
<comment type="caution">
    <text evidence="4">The sequence shown here is derived from an EMBL/GenBank/DDBJ whole genome shotgun (WGS) entry which is preliminary data.</text>
</comment>
<comment type="caution">
    <text evidence="1">Lacks conserved residue(s) required for the propagation of feature annotation.</text>
</comment>
<dbReference type="InterPro" id="IPR001789">
    <property type="entry name" value="Sig_transdc_resp-reg_receiver"/>
</dbReference>
<evidence type="ECO:0000259" key="2">
    <source>
        <dbReference type="PROSITE" id="PS50110"/>
    </source>
</evidence>
<feature type="domain" description="HDOD" evidence="3">
    <location>
        <begin position="143"/>
        <end position="340"/>
    </location>
</feature>
<dbReference type="Proteomes" id="UP000004358">
    <property type="component" value="Unassembled WGS sequence"/>
</dbReference>
<dbReference type="PANTHER" id="PTHR33525">
    <property type="match status" value="1"/>
</dbReference>
<accession>A4A2F3</accession>
<dbReference type="GO" id="GO:0000160">
    <property type="term" value="P:phosphorelay signal transduction system"/>
    <property type="evidence" value="ECO:0007669"/>
    <property type="project" value="InterPro"/>
</dbReference>
<dbReference type="HOGENOM" id="CLU_465943_0_0_0"/>
<dbReference type="InterPro" id="IPR011006">
    <property type="entry name" value="CheY-like_superfamily"/>
</dbReference>
<feature type="domain" description="Response regulatory" evidence="2">
    <location>
        <begin position="462"/>
        <end position="574"/>
    </location>
</feature>
<dbReference type="EMBL" id="AANZ01000044">
    <property type="protein sequence ID" value="EAQ77067.1"/>
    <property type="molecule type" value="Genomic_DNA"/>
</dbReference>
<evidence type="ECO:0000259" key="3">
    <source>
        <dbReference type="PROSITE" id="PS51833"/>
    </source>
</evidence>
<dbReference type="PROSITE" id="PS51833">
    <property type="entry name" value="HDOD"/>
    <property type="match status" value="1"/>
</dbReference>
<dbReference type="PANTHER" id="PTHR33525:SF3">
    <property type="entry name" value="RIBONUCLEASE Y"/>
    <property type="match status" value="1"/>
</dbReference>
<dbReference type="CDD" id="cd00156">
    <property type="entry name" value="REC"/>
    <property type="match status" value="1"/>
</dbReference>
<dbReference type="eggNOG" id="COG0745">
    <property type="taxonomic scope" value="Bacteria"/>
</dbReference>
<reference evidence="4 5" key="1">
    <citation type="submission" date="2006-02" db="EMBL/GenBank/DDBJ databases">
        <authorList>
            <person name="Amann R."/>
            <person name="Ferriera S."/>
            <person name="Johnson J."/>
            <person name="Kravitz S."/>
            <person name="Halpern A."/>
            <person name="Remington K."/>
            <person name="Beeson K."/>
            <person name="Tran B."/>
            <person name="Rogers Y.-H."/>
            <person name="Friedman R."/>
            <person name="Venter J.C."/>
        </authorList>
    </citation>
    <scope>NUCLEOTIDE SEQUENCE [LARGE SCALE GENOMIC DNA]</scope>
    <source>
        <strain evidence="4 5">DSM 3645</strain>
    </source>
</reference>
<dbReference type="AlphaFoldDB" id="A4A2F3"/>
<dbReference type="Gene3D" id="1.10.3210.10">
    <property type="entry name" value="Hypothetical protein af1432"/>
    <property type="match status" value="1"/>
</dbReference>
<dbReference type="InterPro" id="IPR052340">
    <property type="entry name" value="RNase_Y/CdgJ"/>
</dbReference>
<evidence type="ECO:0000313" key="4">
    <source>
        <dbReference type="EMBL" id="EAQ77067.1"/>
    </source>
</evidence>
<dbReference type="SMART" id="SM00448">
    <property type="entry name" value="REC"/>
    <property type="match status" value="1"/>
</dbReference>
<dbReference type="RefSeq" id="WP_002652924.1">
    <property type="nucleotide sequence ID" value="NZ_CH672376.1"/>
</dbReference>
<dbReference type="SUPFAM" id="SSF52172">
    <property type="entry name" value="CheY-like"/>
    <property type="match status" value="1"/>
</dbReference>
<name>A4A2F3_9BACT</name>
<dbReference type="SUPFAM" id="SSF109604">
    <property type="entry name" value="HD-domain/PDEase-like"/>
    <property type="match status" value="1"/>
</dbReference>
<dbReference type="InterPro" id="IPR013976">
    <property type="entry name" value="HDOD"/>
</dbReference>
<dbReference type="eggNOG" id="COG1639">
    <property type="taxonomic scope" value="Bacteria"/>
</dbReference>
<evidence type="ECO:0000313" key="5">
    <source>
        <dbReference type="Proteomes" id="UP000004358"/>
    </source>
</evidence>
<evidence type="ECO:0000256" key="1">
    <source>
        <dbReference type="PROSITE-ProRule" id="PRU00169"/>
    </source>
</evidence>
<protein>
    <recommendedName>
        <fullName evidence="6">HDOD domain-containing protein</fullName>
    </recommendedName>
</protein>
<dbReference type="Gene3D" id="3.40.50.2300">
    <property type="match status" value="1"/>
</dbReference>
<sequence>MKKNVAVLYTRPEKDSSQLAKAFEAADFDVLAIHDSESLYRIVNRQQIDAIVIENKLNSFLTGLETLSRLDQALVRPVTVLLGTLSEKEKASAKEGKVDYLFGWEASPNEIADACFRSCRWEANRGLFIPESARHLVRDADFLQPLPQLAVKIAKYFNDESATISDVASDISKDALATAEIFRKLNCSSAGLPNKVHRLQDAVSLLGIKQTVVIVLRFCIHRCQTNLLERLDADLISWFGVRSTMIASTASVFAQRCQDICPDMVYLLGLFQDIGMLALAHEYDSYFKIIQRYRTVPQVRLEMLEAEDYEITHADVTAAIMQQWQLPASFIRLILHHHNAESDSVDLSEMEHGVIRAMQIGEALANMQDYPSLCRFQRFEQLLRSLPNYDKINVKSCLGEAIAKASESADLYKTPIPDAKQWRSFVIGIGDQLAGRAPSRGFVEEAEIPTESPSPNTDSLPRLIVVDENPAIATHVRAALSEFAIDVEHWMTPKSCEELSSNICGIVCEAHFSNGSGISFIQRVRDYGLETPIIMMSQDRNRMTILKSIQAGINEFLTKPFSSSELIEKLQRQGILGESLATPQP</sequence>